<dbReference type="CDD" id="cd17716">
    <property type="entry name" value="BRCT_microcephalin_rpt1"/>
    <property type="match status" value="1"/>
</dbReference>
<feature type="compositionally biased region" description="Polar residues" evidence="1">
    <location>
        <begin position="575"/>
        <end position="587"/>
    </location>
</feature>
<feature type="compositionally biased region" description="Acidic residues" evidence="1">
    <location>
        <begin position="535"/>
        <end position="555"/>
    </location>
</feature>
<feature type="region of interest" description="Disordered" evidence="1">
    <location>
        <begin position="375"/>
        <end position="447"/>
    </location>
</feature>
<feature type="compositionally biased region" description="Low complexity" evidence="1">
    <location>
        <begin position="375"/>
        <end position="385"/>
    </location>
</feature>
<feature type="region of interest" description="Disordered" evidence="1">
    <location>
        <begin position="501"/>
        <end position="634"/>
    </location>
</feature>
<feature type="compositionally biased region" description="Acidic residues" evidence="1">
    <location>
        <begin position="597"/>
        <end position="609"/>
    </location>
</feature>
<feature type="compositionally biased region" description="Acidic residues" evidence="1">
    <location>
        <begin position="501"/>
        <end position="520"/>
    </location>
</feature>
<dbReference type="GO" id="GO:0000278">
    <property type="term" value="P:mitotic cell cycle"/>
    <property type="evidence" value="ECO:0007669"/>
    <property type="project" value="TreeGrafter"/>
</dbReference>
<evidence type="ECO:0000313" key="3">
    <source>
        <dbReference type="EMBL" id="CAG7558498.1"/>
    </source>
</evidence>
<accession>A0A8J2IJS2</accession>
<dbReference type="PROSITE" id="PS50172">
    <property type="entry name" value="BRCT"/>
    <property type="match status" value="1"/>
</dbReference>
<feature type="region of interest" description="Disordered" evidence="1">
    <location>
        <begin position="754"/>
        <end position="870"/>
    </location>
</feature>
<dbReference type="PANTHER" id="PTHR14625:SF3">
    <property type="entry name" value="MICROCEPHALIN"/>
    <property type="match status" value="1"/>
</dbReference>
<feature type="compositionally biased region" description="Acidic residues" evidence="1">
    <location>
        <begin position="1075"/>
        <end position="1090"/>
    </location>
</feature>
<evidence type="ECO:0000313" key="4">
    <source>
        <dbReference type="Proteomes" id="UP000693738"/>
    </source>
</evidence>
<gene>
    <name evidence="3" type="ORF">FEQUK3_LOCUS4194</name>
</gene>
<feature type="region of interest" description="Disordered" evidence="1">
    <location>
        <begin position="1075"/>
        <end position="1096"/>
    </location>
</feature>
<dbReference type="PANTHER" id="PTHR14625">
    <property type="entry name" value="MICROCEPHALIN"/>
    <property type="match status" value="1"/>
</dbReference>
<dbReference type="InterPro" id="IPR001357">
    <property type="entry name" value="BRCT_dom"/>
</dbReference>
<feature type="compositionally biased region" description="Low complexity" evidence="1">
    <location>
        <begin position="834"/>
        <end position="843"/>
    </location>
</feature>
<feature type="compositionally biased region" description="Low complexity" evidence="1">
    <location>
        <begin position="103"/>
        <end position="122"/>
    </location>
</feature>
<feature type="region of interest" description="Disordered" evidence="1">
    <location>
        <begin position="1007"/>
        <end position="1046"/>
    </location>
</feature>
<name>A0A8J2IJS2_FUSEQ</name>
<feature type="compositionally biased region" description="Polar residues" evidence="1">
    <location>
        <begin position="674"/>
        <end position="683"/>
    </location>
</feature>
<protein>
    <recommendedName>
        <fullName evidence="2">BRCT domain-containing protein</fullName>
    </recommendedName>
</protein>
<organism evidence="3 4">
    <name type="scientific">Fusarium equiseti</name>
    <name type="common">Fusarium scirpi</name>
    <dbReference type="NCBI Taxonomy" id="61235"/>
    <lineage>
        <taxon>Eukaryota</taxon>
        <taxon>Fungi</taxon>
        <taxon>Dikarya</taxon>
        <taxon>Ascomycota</taxon>
        <taxon>Pezizomycotina</taxon>
        <taxon>Sordariomycetes</taxon>
        <taxon>Hypocreomycetidae</taxon>
        <taxon>Hypocreales</taxon>
        <taxon>Nectriaceae</taxon>
        <taxon>Fusarium</taxon>
        <taxon>Fusarium incarnatum-equiseti species complex</taxon>
    </lineage>
</organism>
<feature type="compositionally biased region" description="Basic and acidic residues" evidence="1">
    <location>
        <begin position="176"/>
        <end position="195"/>
    </location>
</feature>
<comment type="caution">
    <text evidence="3">The sequence shown here is derived from an EMBL/GenBank/DDBJ whole genome shotgun (WGS) entry which is preliminary data.</text>
</comment>
<dbReference type="InterPro" id="IPR022047">
    <property type="entry name" value="Microcephalin-like"/>
</dbReference>
<feature type="region of interest" description="Disordered" evidence="1">
    <location>
        <begin position="655"/>
        <end position="688"/>
    </location>
</feature>
<feature type="compositionally biased region" description="Low complexity" evidence="1">
    <location>
        <begin position="521"/>
        <end position="534"/>
    </location>
</feature>
<feature type="compositionally biased region" description="Low complexity" evidence="1">
    <location>
        <begin position="83"/>
        <end position="92"/>
    </location>
</feature>
<evidence type="ECO:0000256" key="1">
    <source>
        <dbReference type="SAM" id="MobiDB-lite"/>
    </source>
</evidence>
<feature type="compositionally biased region" description="Low complexity" evidence="1">
    <location>
        <begin position="130"/>
        <end position="169"/>
    </location>
</feature>
<dbReference type="EMBL" id="CAJSTJ010000124">
    <property type="protein sequence ID" value="CAG7558498.1"/>
    <property type="molecule type" value="Genomic_DNA"/>
</dbReference>
<feature type="compositionally biased region" description="Polar residues" evidence="1">
    <location>
        <begin position="1007"/>
        <end position="1038"/>
    </location>
</feature>
<feature type="compositionally biased region" description="Low complexity" evidence="1">
    <location>
        <begin position="29"/>
        <end position="45"/>
    </location>
</feature>
<dbReference type="Proteomes" id="UP000693738">
    <property type="component" value="Unassembled WGS sequence"/>
</dbReference>
<feature type="domain" description="BRCT" evidence="2">
    <location>
        <begin position="872"/>
        <end position="979"/>
    </location>
</feature>
<feature type="region of interest" description="Disordered" evidence="1">
    <location>
        <begin position="1"/>
        <end position="355"/>
    </location>
</feature>
<evidence type="ECO:0000259" key="2">
    <source>
        <dbReference type="PROSITE" id="PS50172"/>
    </source>
</evidence>
<sequence length="1153" mass="124621">MDSPPKRMTRARAAAKAGDSSVKTTKIVTAAARAKSTATASTKSTAAKRKTRADENDEEEEQREVAVRRTRGRPRKVEEQEAVAEAEAPAKPTRGRIVKKTATEAPKTTTTAAAVAPTAAKPTRGRPRKVVAAAPAEEPAPAPVKKTTTTRTRTIASTTTTKPSTTARAAPKKSVKFQEPDKENIEPAVEAKEPARPGIRGRPAKRGGATGSRTTRAAVRSAEPTDNKPLSPKKITQIPVSKDDESEDELAGDNPPVKPMMKSPIKPPSNTIKAQPEHTEEPTESTDGAESIINPPSLGAPVLRSPAKRQPASPNKDSLRSPARRIGAVPLPGSTMKKTQESDSQTGDGHSFKNSLLLSAAKRPQSPIKGLNFAASLQPQQSQSAMKASLLLSPPKRAMPGLKPVTEPRSRDVAALGEPPIMKPLVLGTPSRAPSTRPSDKLMSEEQAELDLDDVEEDVFNEPIENLEFPGRLSAVLPRHADPAWKKDMGIVDEAGEEIATLEEPQAEEEIVEDVQEAQEEAAAVEPEAITEAADLTEEEDSMVVDEEDADEEIAEEKAVETDVAPQETEPEGSISAQSPIQEQNPMFQLREKDLEPQDTDSESDDENDAPVKAAPITPTPFVRKTPKTSRASMGGFSALADRLDSWKASTPIKMAPLTSGKNKTSALPERVATPQSEASPASTHFFDDEMTVRAGMEDLQADKTAEIVEPDFDDMDVTEEDVELAQEANEMSLMEPDVLEEVVNTEAFDDTLSEASQEYGDENEAPVTPVRPVMKTFNTTTKVPLKPADDSSPTPLKKRSFSASRVAPKRPSGPSRSATVISYSPAKGRKSMPATIPESPSTPSTPAPVTPSKSDLWSSLGTPARTPRRDLNPSILRGAVVFVDVYTSEGADASSIFVELLTQMGARCMKSWNWNPSASGNEVTSSKVGITHVVFKDGSKRTLEKVRESNGIVQCVGVSWVLDCERLNDWVEESPYKTDISNIPRGGARRRKSMEPKALANMNGTLVTSPVKNSSRTAPSTPNNRRQSTQWMYTPSNQDEDEEMEDLEWSEAILTPVPKTPAPEAIARYAAELEPETPSADDDDDDLDESPTKDALLTRTCPPKKSNNFRDVGSGIISQTKDDGVLMRLMAARRKSLQFAPKIGSPLARTWQ</sequence>
<reference evidence="3" key="1">
    <citation type="submission" date="2021-05" db="EMBL/GenBank/DDBJ databases">
        <authorList>
            <person name="Khan N."/>
        </authorList>
    </citation>
    <scope>NUCLEOTIDE SEQUENCE</scope>
</reference>
<proteinExistence type="predicted"/>
<dbReference type="AlphaFoldDB" id="A0A8J2IJS2"/>
<feature type="compositionally biased region" description="Polar residues" evidence="1">
    <location>
        <begin position="342"/>
        <end position="355"/>
    </location>
</feature>